<sequence length="1117" mass="128820">MFSQAPSEIDDKTKEEIKDEIKDESELEKDLKFEIGDKTKNELKEKIKNELEKDLKFEIDDKTKNELKEKIKNELEKDLKFEIDDKTKEEIKDEIKDEVDCKCDKDAIQKDIEGKIKENVKNELKKDLKFEIDDKTKNELKEKIKNELEKDLKFEIGDKTKNELKEKIKNELEKDLKFEIDKDLKFEIGDKTKYELKEKIKNELEKDLKFEIGDKTKNELKEKIKNDLEKDLKFELDDKTKNELKEKIKNELEKDLKFEIGDKTKNELKEKIKSELEKDLKFEIDDKTKNEIKDKIKKEIEDEIDCFDKDGYNRKGFDKDGRDKDGYNEKGFDEDGYDRTGFDKDGYNKKGFDKDGKKRDSKKKGDDDDENGKKKGDDDDENEVEKTAFIVPQEITQDHADATKCGSAANYYKNSGHVGRFGFSTSELLETFYPEMYSNPKIAEHLKMGSKVFYGAVNYKFAFSEPFDYSWGNASNMWCKTCADNPTEAACQLDEMKSFCYPAGYYANQGYNESFFAERTCPNLVKVSGAATIKAKQVAPLILVNSSGEMIDKEGNNTKIYYSSLSPYLKTNGHIKDCAGNANCKSFAEIMKKVAWDNDKEVLLKTVFDDVQKANPYYYDNEDNSVSVGIDFIKLNELKRRGIINTDTTNFIVEPPSNRAHGDIYTNVAMVLAKHEKKSPLEIAEVLAKEFELFDEVAKVEIAGPGFINMHLKIEVWHGILKQINELKTEFGTLDIGNNQAINVEFVSANPTGPLHIGHARGAVFGDVLANLLKKVGYKVTKEYYINDAGAQIDTLIKSVYLRYKEALGKKNQHRKRFIPRNHKGRHELTWVSHDVFTSEYELQKSGKIEESIKILSDKGLVYEGYLEKPKGKESENWTPRKEMLFRSTKFGDDVDRALKKEDGSWTYFASDIAYHFDKISRGFNNMIVELGSDHGGYVKRLKAVVSALSDDQAKIEVKLHNIVNFFENGKPVKMSKRSGNFLTARDVVEEVGRDITRFIMLTRKNDMVLDFDFAKVKEQSKDNPIFYVQYAHARAHSLMRNAPKELPIADPSLLKTGGELFLIKTLAKWPDVVEISARLYEPHRITFYLLEVAEAFHVLWGYGKSDLNMRFIWKIT</sequence>
<dbReference type="InterPro" id="IPR001412">
    <property type="entry name" value="aa-tRNA-synth_I_CS"/>
</dbReference>
<dbReference type="Pfam" id="PF05746">
    <property type="entry name" value="DALR_1"/>
    <property type="match status" value="1"/>
</dbReference>
<dbReference type="CDD" id="cd00671">
    <property type="entry name" value="ArgRS_core"/>
    <property type="match status" value="1"/>
</dbReference>
<dbReference type="Proteomes" id="UP000887116">
    <property type="component" value="Unassembled WGS sequence"/>
</dbReference>
<dbReference type="Pfam" id="PF00750">
    <property type="entry name" value="tRNA-synt_1d"/>
    <property type="match status" value="1"/>
</dbReference>
<dbReference type="InterPro" id="IPR014729">
    <property type="entry name" value="Rossmann-like_a/b/a_fold"/>
</dbReference>
<dbReference type="Gene3D" id="3.30.1360.70">
    <property type="entry name" value="Arginyl tRNA synthetase N-terminal domain"/>
    <property type="match status" value="1"/>
</dbReference>
<feature type="domain" description="DALR anticodon binding" evidence="11">
    <location>
        <begin position="1029"/>
        <end position="1116"/>
    </location>
</feature>
<dbReference type="SUPFAM" id="SSF47323">
    <property type="entry name" value="Anticodon-binding domain of a subclass of class I aminoacyl-tRNA synthetases"/>
    <property type="match status" value="1"/>
</dbReference>
<name>A0A8X6LFQ4_TRICU</name>
<dbReference type="SMART" id="SM01016">
    <property type="entry name" value="Arg_tRNA_synt_N"/>
    <property type="match status" value="1"/>
</dbReference>
<feature type="region of interest" description="Disordered" evidence="10">
    <location>
        <begin position="1"/>
        <end position="20"/>
    </location>
</feature>
<dbReference type="PANTHER" id="PTHR11956">
    <property type="entry name" value="ARGINYL-TRNA SYNTHETASE"/>
    <property type="match status" value="1"/>
</dbReference>
<dbReference type="Gene3D" id="3.40.50.620">
    <property type="entry name" value="HUPs"/>
    <property type="match status" value="2"/>
</dbReference>
<dbReference type="InterPro" id="IPR001278">
    <property type="entry name" value="Arg-tRNA-ligase"/>
</dbReference>
<dbReference type="OrthoDB" id="6537742at2759"/>
<feature type="compositionally biased region" description="Basic and acidic residues" evidence="10">
    <location>
        <begin position="9"/>
        <end position="20"/>
    </location>
</feature>
<dbReference type="PRINTS" id="PR01038">
    <property type="entry name" value="TRNASYNTHARG"/>
</dbReference>
<dbReference type="SUPFAM" id="SSF55190">
    <property type="entry name" value="Arginyl-tRNA synthetase (ArgRS), N-terminal 'additional' domain"/>
    <property type="match status" value="1"/>
</dbReference>
<feature type="region of interest" description="Disordered" evidence="10">
    <location>
        <begin position="353"/>
        <end position="384"/>
    </location>
</feature>
<dbReference type="GO" id="GO:0006420">
    <property type="term" value="P:arginyl-tRNA aminoacylation"/>
    <property type="evidence" value="ECO:0007669"/>
    <property type="project" value="InterPro"/>
</dbReference>
<dbReference type="AlphaFoldDB" id="A0A8X6LFQ4"/>
<keyword evidence="3 13" id="KW-0436">Ligase</keyword>
<dbReference type="SUPFAM" id="SSF52374">
    <property type="entry name" value="Nucleotidylyl transferase"/>
    <property type="match status" value="1"/>
</dbReference>
<evidence type="ECO:0000313" key="14">
    <source>
        <dbReference type="Proteomes" id="UP000887116"/>
    </source>
</evidence>
<evidence type="ECO:0000259" key="12">
    <source>
        <dbReference type="SMART" id="SM01016"/>
    </source>
</evidence>
<dbReference type="InterPro" id="IPR005148">
    <property type="entry name" value="Arg-tRNA-synth_N"/>
</dbReference>
<dbReference type="PROSITE" id="PS00178">
    <property type="entry name" value="AA_TRNA_LIGASE_I"/>
    <property type="match status" value="1"/>
</dbReference>
<evidence type="ECO:0000256" key="1">
    <source>
        <dbReference type="ARBA" id="ARBA00005594"/>
    </source>
</evidence>
<keyword evidence="14" id="KW-1185">Reference proteome</keyword>
<comment type="catalytic activity">
    <reaction evidence="9">
        <text>tRNA(Arg) + L-arginine + ATP = L-arginyl-tRNA(Arg) + AMP + diphosphate</text>
        <dbReference type="Rhea" id="RHEA:20301"/>
        <dbReference type="Rhea" id="RHEA-COMP:9658"/>
        <dbReference type="Rhea" id="RHEA-COMP:9673"/>
        <dbReference type="ChEBI" id="CHEBI:30616"/>
        <dbReference type="ChEBI" id="CHEBI:32682"/>
        <dbReference type="ChEBI" id="CHEBI:33019"/>
        <dbReference type="ChEBI" id="CHEBI:78442"/>
        <dbReference type="ChEBI" id="CHEBI:78513"/>
        <dbReference type="ChEBI" id="CHEBI:456215"/>
        <dbReference type="EC" id="6.1.1.19"/>
    </reaction>
</comment>
<evidence type="ECO:0000256" key="2">
    <source>
        <dbReference type="ARBA" id="ARBA00012837"/>
    </source>
</evidence>
<dbReference type="InterPro" id="IPR009080">
    <property type="entry name" value="tRNAsynth_Ia_anticodon-bd"/>
</dbReference>
<dbReference type="SMART" id="SM00836">
    <property type="entry name" value="DALR_1"/>
    <property type="match status" value="1"/>
</dbReference>
<dbReference type="GO" id="GO:0005524">
    <property type="term" value="F:ATP binding"/>
    <property type="evidence" value="ECO:0007669"/>
    <property type="project" value="UniProtKB-KW"/>
</dbReference>
<evidence type="ECO:0000256" key="5">
    <source>
        <dbReference type="ARBA" id="ARBA00022840"/>
    </source>
</evidence>
<evidence type="ECO:0000256" key="3">
    <source>
        <dbReference type="ARBA" id="ARBA00022598"/>
    </source>
</evidence>
<dbReference type="InterPro" id="IPR035684">
    <property type="entry name" value="ArgRS_core"/>
</dbReference>
<evidence type="ECO:0000256" key="9">
    <source>
        <dbReference type="ARBA" id="ARBA00049339"/>
    </source>
</evidence>
<dbReference type="InterPro" id="IPR036695">
    <property type="entry name" value="Arg-tRNA-synth_N_sf"/>
</dbReference>
<protein>
    <recommendedName>
        <fullName evidence="2">arginine--tRNA ligase</fullName>
        <ecNumber evidence="2">6.1.1.19</ecNumber>
    </recommendedName>
    <alternativeName>
        <fullName evidence="8">Arginyl-tRNA synthetase</fullName>
    </alternativeName>
</protein>
<keyword evidence="6" id="KW-0648">Protein biosynthesis</keyword>
<evidence type="ECO:0000256" key="7">
    <source>
        <dbReference type="ARBA" id="ARBA00023146"/>
    </source>
</evidence>
<comment type="caution">
    <text evidence="13">The sequence shown here is derived from an EMBL/GenBank/DDBJ whole genome shotgun (WGS) entry which is preliminary data.</text>
</comment>
<dbReference type="Pfam" id="PF03485">
    <property type="entry name" value="Arg_tRNA_synt_N"/>
    <property type="match status" value="1"/>
</dbReference>
<dbReference type="Gene3D" id="1.10.730.10">
    <property type="entry name" value="Isoleucyl-tRNA Synthetase, Domain 1"/>
    <property type="match status" value="1"/>
</dbReference>
<dbReference type="PANTHER" id="PTHR11956:SF5">
    <property type="entry name" value="ARGININE--TRNA LIGASE, CYTOPLASMIC"/>
    <property type="match status" value="1"/>
</dbReference>
<proteinExistence type="inferred from homology"/>
<feature type="domain" description="Arginyl tRNA synthetase N-terminal" evidence="12">
    <location>
        <begin position="631"/>
        <end position="712"/>
    </location>
</feature>
<feature type="compositionally biased region" description="Basic and acidic residues" evidence="10">
    <location>
        <begin position="353"/>
        <end position="377"/>
    </location>
</feature>
<evidence type="ECO:0000256" key="6">
    <source>
        <dbReference type="ARBA" id="ARBA00022917"/>
    </source>
</evidence>
<dbReference type="InterPro" id="IPR008909">
    <property type="entry name" value="DALR_anticod-bd"/>
</dbReference>
<keyword evidence="5" id="KW-0067">ATP-binding</keyword>
<comment type="similarity">
    <text evidence="1">Belongs to the class-I aminoacyl-tRNA synthetase family.</text>
</comment>
<accession>A0A8X6LFQ4</accession>
<keyword evidence="4" id="KW-0547">Nucleotide-binding</keyword>
<evidence type="ECO:0000259" key="11">
    <source>
        <dbReference type="SMART" id="SM00836"/>
    </source>
</evidence>
<organism evidence="13 14">
    <name type="scientific">Trichonephila clavata</name>
    <name type="common">Joro spider</name>
    <name type="synonym">Nephila clavata</name>
    <dbReference type="NCBI Taxonomy" id="2740835"/>
    <lineage>
        <taxon>Eukaryota</taxon>
        <taxon>Metazoa</taxon>
        <taxon>Ecdysozoa</taxon>
        <taxon>Arthropoda</taxon>
        <taxon>Chelicerata</taxon>
        <taxon>Arachnida</taxon>
        <taxon>Araneae</taxon>
        <taxon>Araneomorphae</taxon>
        <taxon>Entelegynae</taxon>
        <taxon>Araneoidea</taxon>
        <taxon>Nephilidae</taxon>
        <taxon>Trichonephila</taxon>
    </lineage>
</organism>
<feature type="region of interest" description="Disordered" evidence="10">
    <location>
        <begin position="308"/>
        <end position="337"/>
    </location>
</feature>
<evidence type="ECO:0000313" key="13">
    <source>
        <dbReference type="EMBL" id="GFR06712.1"/>
    </source>
</evidence>
<dbReference type="EC" id="6.1.1.19" evidence="2"/>
<dbReference type="EMBL" id="BMAO01026050">
    <property type="protein sequence ID" value="GFR06712.1"/>
    <property type="molecule type" value="Genomic_DNA"/>
</dbReference>
<keyword evidence="7" id="KW-0030">Aminoacyl-tRNA synthetase</keyword>
<gene>
    <name evidence="13" type="primary">argS</name>
    <name evidence="13" type="ORF">TNCT_620381</name>
</gene>
<dbReference type="GO" id="GO:0004814">
    <property type="term" value="F:arginine-tRNA ligase activity"/>
    <property type="evidence" value="ECO:0007669"/>
    <property type="project" value="UniProtKB-EC"/>
</dbReference>
<evidence type="ECO:0000256" key="4">
    <source>
        <dbReference type="ARBA" id="ARBA00022741"/>
    </source>
</evidence>
<evidence type="ECO:0000256" key="10">
    <source>
        <dbReference type="SAM" id="MobiDB-lite"/>
    </source>
</evidence>
<reference evidence="13" key="1">
    <citation type="submission" date="2020-07" db="EMBL/GenBank/DDBJ databases">
        <title>Multicomponent nature underlies the extraordinary mechanical properties of spider dragline silk.</title>
        <authorList>
            <person name="Kono N."/>
            <person name="Nakamura H."/>
            <person name="Mori M."/>
            <person name="Yoshida Y."/>
            <person name="Ohtoshi R."/>
            <person name="Malay A.D."/>
            <person name="Moran D.A.P."/>
            <person name="Tomita M."/>
            <person name="Numata K."/>
            <person name="Arakawa K."/>
        </authorList>
    </citation>
    <scope>NUCLEOTIDE SEQUENCE</scope>
</reference>
<evidence type="ECO:0000256" key="8">
    <source>
        <dbReference type="ARBA" id="ARBA00033033"/>
    </source>
</evidence>
<dbReference type="GO" id="GO:0005737">
    <property type="term" value="C:cytoplasm"/>
    <property type="evidence" value="ECO:0007669"/>
    <property type="project" value="InterPro"/>
</dbReference>